<keyword evidence="12" id="KW-0472">Membrane</keyword>
<protein>
    <recommendedName>
        <fullName evidence="7">2',3'-cyclic-nucleotide 3'-phosphodiesterase</fullName>
        <ecNumber evidence="6">3.1.4.37</ecNumber>
    </recommendedName>
</protein>
<feature type="domain" description="Cyclic nucleotide phosphodiesterase catalytic" evidence="16">
    <location>
        <begin position="156"/>
        <end position="380"/>
    </location>
</feature>
<evidence type="ECO:0000256" key="15">
    <source>
        <dbReference type="ARBA" id="ARBA00045937"/>
    </source>
</evidence>
<keyword evidence="9" id="KW-0597">Phosphoprotein</keyword>
<name>A0A8C4Q9S2_EPTBU</name>
<keyword evidence="8" id="KW-0488">Methylation</keyword>
<evidence type="ECO:0000256" key="11">
    <source>
        <dbReference type="ARBA" id="ARBA00022884"/>
    </source>
</evidence>
<dbReference type="GO" id="GO:0016020">
    <property type="term" value="C:membrane"/>
    <property type="evidence" value="ECO:0007669"/>
    <property type="project" value="UniProtKB-SubCell"/>
</dbReference>
<organism evidence="17 18">
    <name type="scientific">Eptatretus burgeri</name>
    <name type="common">Inshore hagfish</name>
    <dbReference type="NCBI Taxonomy" id="7764"/>
    <lineage>
        <taxon>Eukaryota</taxon>
        <taxon>Metazoa</taxon>
        <taxon>Chordata</taxon>
        <taxon>Craniata</taxon>
        <taxon>Vertebrata</taxon>
        <taxon>Cyclostomata</taxon>
        <taxon>Myxini</taxon>
        <taxon>Myxiniformes</taxon>
        <taxon>Myxinidae</taxon>
        <taxon>Eptatretinae</taxon>
        <taxon>Eptatretus</taxon>
    </lineage>
</organism>
<dbReference type="InterPro" id="IPR047325">
    <property type="entry name" value="CNPase_cat"/>
</dbReference>
<evidence type="ECO:0000256" key="8">
    <source>
        <dbReference type="ARBA" id="ARBA00022481"/>
    </source>
</evidence>
<evidence type="ECO:0000256" key="14">
    <source>
        <dbReference type="ARBA" id="ARBA00023289"/>
    </source>
</evidence>
<evidence type="ECO:0000256" key="2">
    <source>
        <dbReference type="ARBA" id="ARBA00004223"/>
    </source>
</evidence>
<dbReference type="SUPFAM" id="SSF55144">
    <property type="entry name" value="LigT-like"/>
    <property type="match status" value="1"/>
</dbReference>
<evidence type="ECO:0000256" key="9">
    <source>
        <dbReference type="ARBA" id="ARBA00022553"/>
    </source>
</evidence>
<dbReference type="OMA" id="DAYKINP"/>
<dbReference type="InterPro" id="IPR027417">
    <property type="entry name" value="P-loop_NTPase"/>
</dbReference>
<dbReference type="GO" id="GO:0004113">
    <property type="term" value="F:2',3'-cyclic-nucleotide 3'-phosphodiesterase activity"/>
    <property type="evidence" value="ECO:0007669"/>
    <property type="project" value="UniProtKB-EC"/>
</dbReference>
<reference evidence="17" key="1">
    <citation type="submission" date="2025-08" db="UniProtKB">
        <authorList>
            <consortium name="Ensembl"/>
        </authorList>
    </citation>
    <scope>IDENTIFICATION</scope>
</reference>
<dbReference type="AlphaFoldDB" id="A0A8C4Q9S2"/>
<dbReference type="SUPFAM" id="SSF52540">
    <property type="entry name" value="P-loop containing nucleoside triphosphate hydrolases"/>
    <property type="match status" value="1"/>
</dbReference>
<dbReference type="Proteomes" id="UP000694388">
    <property type="component" value="Unplaced"/>
</dbReference>
<evidence type="ECO:0000259" key="16">
    <source>
        <dbReference type="Pfam" id="PF05881"/>
    </source>
</evidence>
<evidence type="ECO:0000256" key="12">
    <source>
        <dbReference type="ARBA" id="ARBA00023136"/>
    </source>
</evidence>
<dbReference type="Pfam" id="PF05881">
    <property type="entry name" value="CNPase"/>
    <property type="match status" value="1"/>
</dbReference>
<evidence type="ECO:0000256" key="5">
    <source>
        <dbReference type="ARBA" id="ARBA00011781"/>
    </source>
</evidence>
<sequence length="391" mass="43347">GSSSDQLFPFISDLDTREAVRESQVFFVLRGPPGSGKSTVAKSIHDTYGDISTLLSADDEGLRPTCTPHSDQTDCDTHAGYCKQIIVVDDANHNDLQFQRLLNIACTFSYVGMLVEPHKPWMPNLQEVCQRSHWTFTADELLEFKAKTEVGLPVIALFYGWFLTKKSVDCLLEYYKSFLEDLQKRPLFLEETISTFTPGDQKLPPILDIYFSRSKFSGGRNLLHCTANFTDYGQTPGAANYVKSSGLGRAFKLQLTALFVTPRTVGARVKLSRAQLPLFNFDESVSEPTTGDPVTPDPGSRAHVTLGCAPNVEPVQTGLDLMDILRSIEGDEKPSITLNMDLGKLCCYGKGRWMLDLTKPIPVNSLFSGFYAKSPPNDDSASHTLCEKESF</sequence>
<dbReference type="Gene3D" id="3.90.1740.10">
    <property type="entry name" value="2',3'-cyclic nucleotide 3'-phosphodiesterase superfamily"/>
    <property type="match status" value="1"/>
</dbReference>
<evidence type="ECO:0000313" key="18">
    <source>
        <dbReference type="Proteomes" id="UP000694388"/>
    </source>
</evidence>
<keyword evidence="11" id="KW-0694">RNA-binding</keyword>
<evidence type="ECO:0000256" key="13">
    <source>
        <dbReference type="ARBA" id="ARBA00023288"/>
    </source>
</evidence>
<dbReference type="EC" id="3.1.4.37" evidence="6"/>
<dbReference type="PANTHER" id="PTHR10156:SF0">
    <property type="entry name" value="2',3'-CYCLIC-NUCLEOTIDE 3'-PHOSPHODIESTERASE"/>
    <property type="match status" value="1"/>
</dbReference>
<keyword evidence="13" id="KW-0449">Lipoprotein</keyword>
<evidence type="ECO:0000256" key="4">
    <source>
        <dbReference type="ARBA" id="ARBA00008662"/>
    </source>
</evidence>
<accession>A0A8C4Q9S2</accession>
<dbReference type="Ensembl" id="ENSEBUT00000012356.1">
    <property type="protein sequence ID" value="ENSEBUP00000011781.1"/>
    <property type="gene ID" value="ENSEBUG00000007530.1"/>
</dbReference>
<comment type="subunit">
    <text evidence="5">Exists as monomers and homodimers.</text>
</comment>
<dbReference type="PANTHER" id="PTHR10156">
    <property type="entry name" value="2',3'-CYCLIC-NUCLEOTIDE 3'-PHOSPHODIESTERASE"/>
    <property type="match status" value="1"/>
</dbReference>
<evidence type="ECO:0000256" key="6">
    <source>
        <dbReference type="ARBA" id="ARBA00012317"/>
    </source>
</evidence>
<evidence type="ECO:0000256" key="1">
    <source>
        <dbReference type="ARBA" id="ARBA00000610"/>
    </source>
</evidence>
<evidence type="ECO:0000313" key="17">
    <source>
        <dbReference type="Ensembl" id="ENSEBUP00000011781.1"/>
    </source>
</evidence>
<dbReference type="InterPro" id="IPR008431">
    <property type="entry name" value="CNPase"/>
</dbReference>
<dbReference type="GeneTree" id="ENSGT00510000048410"/>
<dbReference type="InterPro" id="IPR009097">
    <property type="entry name" value="Cyclic_Pdiesterase"/>
</dbReference>
<dbReference type="GO" id="GO:0009214">
    <property type="term" value="P:cyclic nucleotide catabolic process"/>
    <property type="evidence" value="ECO:0007669"/>
    <property type="project" value="InterPro"/>
</dbReference>
<comment type="catalytic activity">
    <reaction evidence="1">
        <text>a nucleoside 2',3'-cyclic phosphate + H2O = a nucleoside 2'-phosphate + H(+)</text>
        <dbReference type="Rhea" id="RHEA:14489"/>
        <dbReference type="ChEBI" id="CHEBI:15377"/>
        <dbReference type="ChEBI" id="CHEBI:15378"/>
        <dbReference type="ChEBI" id="CHEBI:66954"/>
        <dbReference type="ChEBI" id="CHEBI:78552"/>
        <dbReference type="EC" id="3.1.4.37"/>
    </reaction>
</comment>
<dbReference type="Gene3D" id="3.40.50.300">
    <property type="entry name" value="P-loop containing nucleotide triphosphate hydrolases"/>
    <property type="match status" value="1"/>
</dbReference>
<comment type="function">
    <text evidence="15">Catalyzes the formation of 2'-nucleotide products from 2',3'-cyclic substrates. May participate in RNA metabolism in the myelinating cell, CNP is the third most abundant protein in central nervous system myelin.</text>
</comment>
<evidence type="ECO:0000256" key="10">
    <source>
        <dbReference type="ARBA" id="ARBA00022801"/>
    </source>
</evidence>
<comment type="similarity">
    <text evidence="4">Belongs to the 2H phosphoesterase superfamily. CNPase family.</text>
</comment>
<reference evidence="17" key="2">
    <citation type="submission" date="2025-09" db="UniProtKB">
        <authorList>
            <consortium name="Ensembl"/>
        </authorList>
    </citation>
    <scope>IDENTIFICATION</scope>
</reference>
<keyword evidence="14" id="KW-0636">Prenylation</keyword>
<comment type="subcellular location">
    <subcellularLocation>
        <location evidence="2">Melanosome</location>
    </subcellularLocation>
    <subcellularLocation>
        <location evidence="3">Membrane</location>
        <topology evidence="3">Lipid-anchor</topology>
    </subcellularLocation>
</comment>
<dbReference type="GO" id="GO:0003723">
    <property type="term" value="F:RNA binding"/>
    <property type="evidence" value="ECO:0007669"/>
    <property type="project" value="UniProtKB-KW"/>
</dbReference>
<evidence type="ECO:0000256" key="3">
    <source>
        <dbReference type="ARBA" id="ARBA00004635"/>
    </source>
</evidence>
<evidence type="ECO:0000256" key="7">
    <source>
        <dbReference type="ARBA" id="ARBA00014478"/>
    </source>
</evidence>
<keyword evidence="10" id="KW-0378">Hydrolase</keyword>
<dbReference type="GO" id="GO:0042470">
    <property type="term" value="C:melanosome"/>
    <property type="evidence" value="ECO:0007669"/>
    <property type="project" value="UniProtKB-SubCell"/>
</dbReference>
<proteinExistence type="inferred from homology"/>
<keyword evidence="18" id="KW-1185">Reference proteome</keyword>